<comment type="similarity">
    <text evidence="4">Belongs to the peptidase C56 family. HSP31-like subfamily.</text>
</comment>
<dbReference type="PANTHER" id="PTHR48094:SF11">
    <property type="entry name" value="GLUTATHIONE-INDEPENDENT GLYOXALASE HSP31-RELATED"/>
    <property type="match status" value="1"/>
</dbReference>
<dbReference type="PANTHER" id="PTHR48094">
    <property type="entry name" value="PROTEIN/NUCLEIC ACID DEGLYCASE DJ-1-RELATED"/>
    <property type="match status" value="1"/>
</dbReference>
<evidence type="ECO:0000256" key="3">
    <source>
        <dbReference type="ARBA" id="ARBA00023239"/>
    </source>
</evidence>
<evidence type="ECO:0000256" key="1">
    <source>
        <dbReference type="ARBA" id="ARBA00013134"/>
    </source>
</evidence>
<accession>A0A229XXB6</accession>
<dbReference type="Proteomes" id="UP000813423">
    <property type="component" value="Unassembled WGS sequence"/>
</dbReference>
<evidence type="ECO:0000313" key="7">
    <source>
        <dbReference type="EMBL" id="KAH1900771.1"/>
    </source>
</evidence>
<evidence type="ECO:0000256" key="5">
    <source>
        <dbReference type="ARBA" id="ARBA00048082"/>
    </source>
</evidence>
<dbReference type="CDD" id="cd03141">
    <property type="entry name" value="GATase1_Hsp31_like"/>
    <property type="match status" value="1"/>
</dbReference>
<evidence type="ECO:0000313" key="8">
    <source>
        <dbReference type="Proteomes" id="UP000813423"/>
    </source>
</evidence>
<gene>
    <name evidence="7" type="ORF">KXV57_008370</name>
</gene>
<dbReference type="SUPFAM" id="SSF52317">
    <property type="entry name" value="Class I glutamine amidotransferase-like"/>
    <property type="match status" value="1"/>
</dbReference>
<dbReference type="Pfam" id="PF01965">
    <property type="entry name" value="DJ-1_PfpI"/>
    <property type="match status" value="1"/>
</dbReference>
<proteinExistence type="inferred from homology"/>
<dbReference type="InterPro" id="IPR050325">
    <property type="entry name" value="Prot/Nucl_acid_deglycase"/>
</dbReference>
<keyword evidence="2" id="KW-0346">Stress response</keyword>
<dbReference type="Gene3D" id="3.40.50.880">
    <property type="match status" value="1"/>
</dbReference>
<evidence type="ECO:0000259" key="6">
    <source>
        <dbReference type="Pfam" id="PF01965"/>
    </source>
</evidence>
<keyword evidence="3" id="KW-0456">Lyase</keyword>
<dbReference type="EMBL" id="JAIBSC010000073">
    <property type="protein sequence ID" value="KAH1900771.1"/>
    <property type="molecule type" value="Genomic_DNA"/>
</dbReference>
<name>A0A229XXB6_ASPFM</name>
<evidence type="ECO:0000256" key="2">
    <source>
        <dbReference type="ARBA" id="ARBA00023016"/>
    </source>
</evidence>
<comment type="catalytic activity">
    <reaction evidence="5">
        <text>methylglyoxal + H2O = (R)-lactate + H(+)</text>
        <dbReference type="Rhea" id="RHEA:27754"/>
        <dbReference type="ChEBI" id="CHEBI:15377"/>
        <dbReference type="ChEBI" id="CHEBI:15378"/>
        <dbReference type="ChEBI" id="CHEBI:16004"/>
        <dbReference type="ChEBI" id="CHEBI:17158"/>
        <dbReference type="EC" id="4.2.1.130"/>
    </reaction>
</comment>
<sequence length="236" mass="25015">MAPKILIVLTSQDKIPSNGHPTGWYLPELAHPWEVLHEKAELVIASPKGGEAPLDPASVKMFENDPVASKFLNEQKSLWTNTVKLSDVLPKVSEFDAIFYVGGHGPMFDLVNDETSIALIEALSAARKPIAAVCHGPTVLLKAKAPSGVPLLSACTVTGFSNTEEDQAQMSSAMPFMLEDELQKVTGNRYVKADEPWGEKVVVSKAAGSGATVITGQNPASATGVGKEILRALGVA</sequence>
<dbReference type="GO" id="GO:0019243">
    <property type="term" value="P:methylglyoxal catabolic process to D-lactate via S-lactoyl-glutathione"/>
    <property type="evidence" value="ECO:0007669"/>
    <property type="project" value="TreeGrafter"/>
</dbReference>
<comment type="caution">
    <text evidence="7">The sequence shown here is derived from an EMBL/GenBank/DDBJ whole genome shotgun (WGS) entry which is preliminary data.</text>
</comment>
<evidence type="ECO:0000256" key="4">
    <source>
        <dbReference type="ARBA" id="ARBA00038493"/>
    </source>
</evidence>
<dbReference type="InterPro" id="IPR002818">
    <property type="entry name" value="DJ-1/PfpI"/>
</dbReference>
<feature type="domain" description="DJ-1/PfpI" evidence="6">
    <location>
        <begin position="29"/>
        <end position="166"/>
    </location>
</feature>
<protein>
    <recommendedName>
        <fullName evidence="1">D-lactate dehydratase</fullName>
        <ecNumber evidence="1">4.2.1.130</ecNumber>
    </recommendedName>
</protein>
<dbReference type="EC" id="4.2.1.130" evidence="1"/>
<reference evidence="7" key="1">
    <citation type="submission" date="2021-08" db="EMBL/GenBank/DDBJ databases">
        <title>Global Aspergillus fumigatus from environmental and clinical sources.</title>
        <authorList>
            <person name="Barber A."/>
            <person name="Sae-Ong T."/>
        </authorList>
    </citation>
    <scope>NUCLEOTIDE SEQUENCE</scope>
    <source>
        <strain evidence="7">NRZ-2016-071</strain>
    </source>
</reference>
<dbReference type="GO" id="GO:0005737">
    <property type="term" value="C:cytoplasm"/>
    <property type="evidence" value="ECO:0007669"/>
    <property type="project" value="TreeGrafter"/>
</dbReference>
<dbReference type="InterPro" id="IPR029062">
    <property type="entry name" value="Class_I_gatase-like"/>
</dbReference>
<dbReference type="GO" id="GO:0019172">
    <property type="term" value="F:glyoxalase III activity"/>
    <property type="evidence" value="ECO:0007669"/>
    <property type="project" value="UniProtKB-EC"/>
</dbReference>
<organism evidence="7 8">
    <name type="scientific">Aspergillus fumigatus</name>
    <name type="common">Neosartorya fumigata</name>
    <dbReference type="NCBI Taxonomy" id="746128"/>
    <lineage>
        <taxon>Eukaryota</taxon>
        <taxon>Fungi</taxon>
        <taxon>Dikarya</taxon>
        <taxon>Ascomycota</taxon>
        <taxon>Pezizomycotina</taxon>
        <taxon>Eurotiomycetes</taxon>
        <taxon>Eurotiomycetidae</taxon>
        <taxon>Eurotiales</taxon>
        <taxon>Aspergillaceae</taxon>
        <taxon>Aspergillus</taxon>
        <taxon>Aspergillus subgen. Fumigati</taxon>
    </lineage>
</organism>
<dbReference type="AlphaFoldDB" id="A0A229XXB6"/>